<evidence type="ECO:0000313" key="1">
    <source>
        <dbReference type="EMBL" id="CDW34334.1"/>
    </source>
</evidence>
<organism evidence="1">
    <name type="scientific">Lepeophtheirus salmonis</name>
    <name type="common">Salmon louse</name>
    <name type="synonym">Caligus salmonis</name>
    <dbReference type="NCBI Taxonomy" id="72036"/>
    <lineage>
        <taxon>Eukaryota</taxon>
        <taxon>Metazoa</taxon>
        <taxon>Ecdysozoa</taxon>
        <taxon>Arthropoda</taxon>
        <taxon>Crustacea</taxon>
        <taxon>Multicrustacea</taxon>
        <taxon>Hexanauplia</taxon>
        <taxon>Copepoda</taxon>
        <taxon>Siphonostomatoida</taxon>
        <taxon>Caligidae</taxon>
        <taxon>Lepeophtheirus</taxon>
    </lineage>
</organism>
<protein>
    <submittedName>
        <fullName evidence="1">Uncharacterized protein</fullName>
    </submittedName>
</protein>
<dbReference type="AlphaFoldDB" id="A0A0K2U7U0"/>
<proteinExistence type="predicted"/>
<name>A0A0K2U7U0_LEPSM</name>
<accession>A0A0K2U7U0</accession>
<reference evidence="1" key="1">
    <citation type="submission" date="2014-05" db="EMBL/GenBank/DDBJ databases">
        <authorList>
            <person name="Chronopoulou M."/>
        </authorList>
    </citation>
    <scope>NUCLEOTIDE SEQUENCE</scope>
    <source>
        <tissue evidence="1">Whole organism</tissue>
    </source>
</reference>
<dbReference type="EMBL" id="HACA01016973">
    <property type="protein sequence ID" value="CDW34334.1"/>
    <property type="molecule type" value="Transcribed_RNA"/>
</dbReference>
<sequence length="109" mass="12401">MKSPSLDNLGHTALKALAAPGDLERIQLCHCTGNGLFQDLHRRMILCIGIMLYPSPEIEIVWVRAVCRPKIRAPKVRTFCAQDIFHFFDVEVGKCNFFYGLLHPSRECN</sequence>